<dbReference type="AlphaFoldDB" id="A0A7V3NUF3"/>
<dbReference type="EMBL" id="DTGD01000164">
    <property type="protein sequence ID" value="HGB36147.1"/>
    <property type="molecule type" value="Genomic_DNA"/>
</dbReference>
<gene>
    <name evidence="1" type="ORF">ENV38_04510</name>
</gene>
<reference evidence="1" key="1">
    <citation type="journal article" date="2020" name="mSystems">
        <title>Genome- and Community-Level Interaction Insights into Carbon Utilization and Element Cycling Functions of Hydrothermarchaeota in Hydrothermal Sediment.</title>
        <authorList>
            <person name="Zhou Z."/>
            <person name="Liu Y."/>
            <person name="Xu W."/>
            <person name="Pan J."/>
            <person name="Luo Z.H."/>
            <person name="Li M."/>
        </authorList>
    </citation>
    <scope>NUCLEOTIDE SEQUENCE [LARGE SCALE GENOMIC DNA]</scope>
    <source>
        <strain evidence="1">SpSt-754</strain>
    </source>
</reference>
<name>A0A7V3NUF3_UNCW3</name>
<sequence>MIREKHEHAYRRNSETKSGKVQSCDSIFIYPYTLIPYMGMSNGNSLEFKLWVLKWVQGVIISFCRNSIQLNRVEGVIRRAKRYGIKNSELLSIIETIENSPVYLPYMGYEEKKTKLVQVREILDKV</sequence>
<organism evidence="1">
    <name type="scientific">candidate division WOR-3 bacterium</name>
    <dbReference type="NCBI Taxonomy" id="2052148"/>
    <lineage>
        <taxon>Bacteria</taxon>
        <taxon>Bacteria division WOR-3</taxon>
    </lineage>
</organism>
<proteinExistence type="predicted"/>
<comment type="caution">
    <text evidence="1">The sequence shown here is derived from an EMBL/GenBank/DDBJ whole genome shotgun (WGS) entry which is preliminary data.</text>
</comment>
<protein>
    <submittedName>
        <fullName evidence="1">Uncharacterized protein</fullName>
    </submittedName>
</protein>
<evidence type="ECO:0000313" key="1">
    <source>
        <dbReference type="EMBL" id="HGB36147.1"/>
    </source>
</evidence>
<accession>A0A7V3NUF3</accession>